<dbReference type="Proteomes" id="UP001160483">
    <property type="component" value="Unassembled WGS sequence"/>
</dbReference>
<reference evidence="3 5" key="1">
    <citation type="submission" date="2021-11" db="EMBL/GenBank/DDBJ databases">
        <authorList>
            <person name="Islam A."/>
            <person name="Islam S."/>
            <person name="Flora M.S."/>
            <person name="Rahman M."/>
            <person name="Ziaur R.M."/>
            <person name="Epstein J.H."/>
            <person name="Hassan M."/>
            <person name="Klassen M."/>
            <person name="Woodard K."/>
            <person name="Webb A."/>
            <person name="Webby R.J."/>
            <person name="El Zowalaty M.E."/>
        </authorList>
    </citation>
    <scope>NUCLEOTIDE SEQUENCE</scope>
    <source>
        <strain evidence="4">Pbs1</strain>
        <strain evidence="3">Pbs3</strain>
    </source>
</reference>
<gene>
    <name evidence="4" type="ORF">PBS001_LOCUS8849</name>
    <name evidence="3" type="ORF">PBS003_LOCUS8600</name>
</gene>
<protein>
    <recommendedName>
        <fullName evidence="2">PUB domain-containing protein</fullName>
    </recommendedName>
</protein>
<dbReference type="AlphaFoldDB" id="A0AAU9L4U6"/>
<organism evidence="3 6">
    <name type="scientific">Peronospora belbahrii</name>
    <dbReference type="NCBI Taxonomy" id="622444"/>
    <lineage>
        <taxon>Eukaryota</taxon>
        <taxon>Sar</taxon>
        <taxon>Stramenopiles</taxon>
        <taxon>Oomycota</taxon>
        <taxon>Peronosporomycetes</taxon>
        <taxon>Peronosporales</taxon>
        <taxon>Peronosporaceae</taxon>
        <taxon>Peronospora</taxon>
    </lineage>
</organism>
<feature type="region of interest" description="Disordered" evidence="1">
    <location>
        <begin position="33"/>
        <end position="74"/>
    </location>
</feature>
<keyword evidence="5" id="KW-1185">Reference proteome</keyword>
<feature type="region of interest" description="Disordered" evidence="1">
    <location>
        <begin position="102"/>
        <end position="129"/>
    </location>
</feature>
<dbReference type="SMART" id="SM00580">
    <property type="entry name" value="PUG"/>
    <property type="match status" value="1"/>
</dbReference>
<feature type="compositionally biased region" description="Polar residues" evidence="1">
    <location>
        <begin position="113"/>
        <end position="125"/>
    </location>
</feature>
<sequence length="322" mass="35164">MDWLMKKKEEAKHAAAKISNKRTAFRGEGNVLGGHNVSEDNSSVLPLNNTSRSLPIKLPFTSNKPPDLSEEEQKKRREIQAKALEQRSNAWDKRVATARKARIKQEEEDENKYQYTEPVTTKSSSLPPPVVLTDEEVKARELQNAQLQMGFNPYEATFASSVQAVSAMNAIGGEAIALSSASGGAVHSSLLPDGEIPHVAGYENGSTSLDAGENTAIYVLLRQDPSLAMTAAKTLIKMLTNVIKNPQDEKFRKIRLANASIQSKLVAVPGAIDIFAETGFSRVSLNGDAYLMLATDVFEAERVQSAIDRLEVALAQLQHDFA</sequence>
<evidence type="ECO:0000256" key="1">
    <source>
        <dbReference type="SAM" id="MobiDB-lite"/>
    </source>
</evidence>
<evidence type="ECO:0000259" key="2">
    <source>
        <dbReference type="Pfam" id="PF09409"/>
    </source>
</evidence>
<dbReference type="Gene3D" id="1.20.58.2190">
    <property type="match status" value="1"/>
</dbReference>
<dbReference type="Proteomes" id="UP001158986">
    <property type="component" value="Unassembled WGS sequence"/>
</dbReference>
<dbReference type="PANTHER" id="PTHR47694">
    <property type="entry name" value="PLANT UBX DOMAIN-CONTAINING PROTEIN 2"/>
    <property type="match status" value="1"/>
</dbReference>
<feature type="domain" description="PUB" evidence="2">
    <location>
        <begin position="229"/>
        <end position="295"/>
    </location>
</feature>
<evidence type="ECO:0000313" key="6">
    <source>
        <dbReference type="Proteomes" id="UP001160483"/>
    </source>
</evidence>
<evidence type="ECO:0000313" key="4">
    <source>
        <dbReference type="EMBL" id="CAH0522418.1"/>
    </source>
</evidence>
<name>A0AAU9L4U6_9STRA</name>
<feature type="compositionally biased region" description="Polar residues" evidence="1">
    <location>
        <begin position="39"/>
        <end position="53"/>
    </location>
</feature>
<dbReference type="InterPro" id="IPR018997">
    <property type="entry name" value="PUB_domain"/>
</dbReference>
<dbReference type="PANTHER" id="PTHR47694:SF1">
    <property type="entry name" value="PLANT UBX DOMAIN-CONTAINING PROTEIN 2"/>
    <property type="match status" value="1"/>
</dbReference>
<dbReference type="CDD" id="cd09212">
    <property type="entry name" value="PUB"/>
    <property type="match status" value="1"/>
</dbReference>
<dbReference type="EMBL" id="CAKKTJ010000331">
    <property type="protein sequence ID" value="CAH0482001.1"/>
    <property type="molecule type" value="Genomic_DNA"/>
</dbReference>
<proteinExistence type="predicted"/>
<evidence type="ECO:0000313" key="5">
    <source>
        <dbReference type="Proteomes" id="UP001158986"/>
    </source>
</evidence>
<accession>A0AAU9L4U6</accession>
<comment type="caution">
    <text evidence="3">The sequence shown here is derived from an EMBL/GenBank/DDBJ whole genome shotgun (WGS) entry which is preliminary data.</text>
</comment>
<dbReference type="Pfam" id="PF09409">
    <property type="entry name" value="PUB"/>
    <property type="match status" value="1"/>
</dbReference>
<dbReference type="EMBL" id="CAKLCB010000389">
    <property type="protein sequence ID" value="CAH0522418.1"/>
    <property type="molecule type" value="Genomic_DNA"/>
</dbReference>
<dbReference type="SUPFAM" id="SSF143503">
    <property type="entry name" value="PUG domain-like"/>
    <property type="match status" value="1"/>
</dbReference>
<evidence type="ECO:0000313" key="3">
    <source>
        <dbReference type="EMBL" id="CAH0482001.1"/>
    </source>
</evidence>
<dbReference type="InterPro" id="IPR036339">
    <property type="entry name" value="PUB-like_dom_sf"/>
</dbReference>